<evidence type="ECO:0000313" key="3">
    <source>
        <dbReference type="Proteomes" id="UP000198618"/>
    </source>
</evidence>
<sequence>MNSRKVVGLFFKTLVIGGLTGLITSFFVFSKEYQNFLSPLDIMELVGLIIFSIGLGLVFSVVSQTGFFAYLFVNRLGLGLFRTFWPTVQVLLIAFVVFDLVYFPYQATKGDVNILWYIAMALVLLGYGWVIAWIKAKETNKRAFIPALFFMVVITTVEWVPGLRTEGTDYAWLMIIPLLACNTYQLLILHRLQQDSSKNENSTANNTVKA</sequence>
<feature type="transmembrane region" description="Helical" evidence="1">
    <location>
        <begin position="7"/>
        <end position="29"/>
    </location>
</feature>
<feature type="transmembrane region" description="Helical" evidence="1">
    <location>
        <begin position="143"/>
        <end position="164"/>
    </location>
</feature>
<dbReference type="RefSeq" id="WP_090873160.1">
    <property type="nucleotide sequence ID" value="NZ_FOHE01000041.1"/>
</dbReference>
<keyword evidence="1" id="KW-0472">Membrane</keyword>
<accession>A0A1I0HQD7</accession>
<feature type="transmembrane region" description="Helical" evidence="1">
    <location>
        <begin position="49"/>
        <end position="72"/>
    </location>
</feature>
<gene>
    <name evidence="2" type="ORF">SAMN05216389_1414</name>
</gene>
<name>A0A1I0HQD7_9BACI</name>
<dbReference type="STRING" id="930131.SAMN05216389_1414"/>
<evidence type="ECO:0000256" key="1">
    <source>
        <dbReference type="SAM" id="Phobius"/>
    </source>
</evidence>
<keyword evidence="3" id="KW-1185">Reference proteome</keyword>
<dbReference type="Pfam" id="PF14089">
    <property type="entry name" value="KbaA"/>
    <property type="match status" value="1"/>
</dbReference>
<organism evidence="2 3">
    <name type="scientific">Oceanobacillus limi</name>
    <dbReference type="NCBI Taxonomy" id="930131"/>
    <lineage>
        <taxon>Bacteria</taxon>
        <taxon>Bacillati</taxon>
        <taxon>Bacillota</taxon>
        <taxon>Bacilli</taxon>
        <taxon>Bacillales</taxon>
        <taxon>Bacillaceae</taxon>
        <taxon>Oceanobacillus</taxon>
    </lineage>
</organism>
<feature type="transmembrane region" description="Helical" evidence="1">
    <location>
        <begin position="114"/>
        <end position="134"/>
    </location>
</feature>
<dbReference type="AlphaFoldDB" id="A0A1I0HQD7"/>
<feature type="transmembrane region" description="Helical" evidence="1">
    <location>
        <begin position="170"/>
        <end position="189"/>
    </location>
</feature>
<dbReference type="Proteomes" id="UP000198618">
    <property type="component" value="Unassembled WGS sequence"/>
</dbReference>
<dbReference type="GO" id="GO:0045881">
    <property type="term" value="P:positive regulation of sporulation resulting in formation of a cellular spore"/>
    <property type="evidence" value="ECO:0007669"/>
    <property type="project" value="InterPro"/>
</dbReference>
<feature type="transmembrane region" description="Helical" evidence="1">
    <location>
        <begin position="84"/>
        <end position="102"/>
    </location>
</feature>
<proteinExistence type="predicted"/>
<dbReference type="SMART" id="SM01251">
    <property type="entry name" value="KbaA"/>
    <property type="match status" value="1"/>
</dbReference>
<keyword evidence="1" id="KW-0812">Transmembrane</keyword>
<keyword evidence="1" id="KW-1133">Transmembrane helix</keyword>
<dbReference type="OrthoDB" id="2374256at2"/>
<reference evidence="2 3" key="1">
    <citation type="submission" date="2016-10" db="EMBL/GenBank/DDBJ databases">
        <authorList>
            <person name="de Groot N.N."/>
        </authorList>
    </citation>
    <scope>NUCLEOTIDE SEQUENCE [LARGE SCALE GENOMIC DNA]</scope>
    <source>
        <strain evidence="2 3">IBRC-M 10780</strain>
    </source>
</reference>
<evidence type="ECO:0000313" key="2">
    <source>
        <dbReference type="EMBL" id="SET85351.1"/>
    </source>
</evidence>
<dbReference type="PIRSF" id="PIRSF029886">
    <property type="entry name" value="KBAA"/>
    <property type="match status" value="1"/>
</dbReference>
<dbReference type="EMBL" id="FOHE01000041">
    <property type="protein sequence ID" value="SET85351.1"/>
    <property type="molecule type" value="Genomic_DNA"/>
</dbReference>
<dbReference type="InterPro" id="IPR024164">
    <property type="entry name" value="KinB-signalling_activ"/>
</dbReference>
<protein>
    <submittedName>
        <fullName evidence="2">KinB signaling pathway activation protein</fullName>
    </submittedName>
</protein>